<evidence type="ECO:0008006" key="4">
    <source>
        <dbReference type="Google" id="ProtNLM"/>
    </source>
</evidence>
<protein>
    <recommendedName>
        <fullName evidence="4">Methyltransferase domain-containing protein</fullName>
    </recommendedName>
</protein>
<dbReference type="SUPFAM" id="SSF53335">
    <property type="entry name" value="S-adenosyl-L-methionine-dependent methyltransferases"/>
    <property type="match status" value="1"/>
</dbReference>
<keyword evidence="3" id="KW-1185">Reference proteome</keyword>
<dbReference type="Pfam" id="PF02353">
    <property type="entry name" value="CMAS"/>
    <property type="match status" value="1"/>
</dbReference>
<dbReference type="PANTHER" id="PTHR43675">
    <property type="entry name" value="ARSENITE METHYLTRANSFERASE"/>
    <property type="match status" value="1"/>
</dbReference>
<dbReference type="InterPro" id="IPR026669">
    <property type="entry name" value="Arsenite_MeTrfase-like"/>
</dbReference>
<evidence type="ECO:0000313" key="2">
    <source>
        <dbReference type="EMBL" id="KAJ4840585.1"/>
    </source>
</evidence>
<dbReference type="EMBL" id="JAKUCV010003013">
    <property type="protein sequence ID" value="KAJ4840585.1"/>
    <property type="molecule type" value="Genomic_DNA"/>
</dbReference>
<gene>
    <name evidence="2" type="ORF">Tsubulata_044313</name>
</gene>
<dbReference type="InterPro" id="IPR029063">
    <property type="entry name" value="SAM-dependent_MTases_sf"/>
</dbReference>
<feature type="chain" id="PRO_5040125451" description="Methyltransferase domain-containing protein" evidence="1">
    <location>
        <begin position="20"/>
        <end position="338"/>
    </location>
</feature>
<organism evidence="2 3">
    <name type="scientific">Turnera subulata</name>
    <dbReference type="NCBI Taxonomy" id="218843"/>
    <lineage>
        <taxon>Eukaryota</taxon>
        <taxon>Viridiplantae</taxon>
        <taxon>Streptophyta</taxon>
        <taxon>Embryophyta</taxon>
        <taxon>Tracheophyta</taxon>
        <taxon>Spermatophyta</taxon>
        <taxon>Magnoliopsida</taxon>
        <taxon>eudicotyledons</taxon>
        <taxon>Gunneridae</taxon>
        <taxon>Pentapetalae</taxon>
        <taxon>rosids</taxon>
        <taxon>fabids</taxon>
        <taxon>Malpighiales</taxon>
        <taxon>Passifloraceae</taxon>
        <taxon>Turnera</taxon>
    </lineage>
</organism>
<dbReference type="CDD" id="cd02440">
    <property type="entry name" value="AdoMet_MTases"/>
    <property type="match status" value="1"/>
</dbReference>
<evidence type="ECO:0000256" key="1">
    <source>
        <dbReference type="SAM" id="SignalP"/>
    </source>
</evidence>
<evidence type="ECO:0000313" key="3">
    <source>
        <dbReference type="Proteomes" id="UP001141552"/>
    </source>
</evidence>
<feature type="signal peptide" evidence="1">
    <location>
        <begin position="1"/>
        <end position="19"/>
    </location>
</feature>
<accession>A0A9Q0JH85</accession>
<proteinExistence type="predicted"/>
<reference evidence="2" key="1">
    <citation type="submission" date="2022-02" db="EMBL/GenBank/DDBJ databases">
        <authorList>
            <person name="Henning P.M."/>
            <person name="McCubbin A.G."/>
            <person name="Shore J.S."/>
        </authorList>
    </citation>
    <scope>NUCLEOTIDE SEQUENCE</scope>
    <source>
        <strain evidence="2">F60SS</strain>
        <tissue evidence="2">Leaves</tissue>
    </source>
</reference>
<dbReference type="PANTHER" id="PTHR43675:SF25">
    <property type="entry name" value="CYCLOPROPANE FATTY ACID SYNTHASE"/>
    <property type="match status" value="1"/>
</dbReference>
<comment type="caution">
    <text evidence="2">The sequence shown here is derived from an EMBL/GenBank/DDBJ whole genome shotgun (WGS) entry which is preliminary data.</text>
</comment>
<reference evidence="2" key="2">
    <citation type="journal article" date="2023" name="Plants (Basel)">
        <title>Annotation of the Turnera subulata (Passifloraceae) Draft Genome Reveals the S-Locus Evolved after the Divergence of Turneroideae from Passifloroideae in a Stepwise Manner.</title>
        <authorList>
            <person name="Henning P.M."/>
            <person name="Roalson E.H."/>
            <person name="Mir W."/>
            <person name="McCubbin A.G."/>
            <person name="Shore J.S."/>
        </authorList>
    </citation>
    <scope>NUCLEOTIDE SEQUENCE</scope>
    <source>
        <strain evidence="2">F60SS</strain>
    </source>
</reference>
<dbReference type="OrthoDB" id="14934at2759"/>
<dbReference type="AlphaFoldDB" id="A0A9Q0JH85"/>
<dbReference type="Gene3D" id="3.40.50.150">
    <property type="entry name" value="Vaccinia Virus protein VP39"/>
    <property type="match status" value="2"/>
</dbReference>
<name>A0A9Q0JH85_9ROSI</name>
<dbReference type="GO" id="GO:0008168">
    <property type="term" value="F:methyltransferase activity"/>
    <property type="evidence" value="ECO:0007669"/>
    <property type="project" value="TreeGrafter"/>
</dbReference>
<keyword evidence="1" id="KW-0732">Signal</keyword>
<sequence>MAISWLESWARHFITGFLGRFISTGCLVVQEEEGGQTFTFQGINTSKCSLRVILRVHNPQFYWKLMTRADVGIADAYIDGDFSFEDEDEGLLNLVMLLIASRDANKSVAEVKKARGWLTPVLFTAGIQSSLMLFKHVMNHNSLTQSRRNISRHYDLSNEVFAMFLGETMTYSCALFKARIESKHEVLDIGCGWGTFAIEVVKQTGCKYTGITLSKEQLNFAESKVKEAGLQFISIADELYDENRRTPGFIKEYIFPGGSLPSFSWVIASMAAASRLSKIVAMGFDEKFIRTWEYYFDYCAAGFKSYMLGDYQVVFSRRGNVGTLGDPYKGFPSVYNAW</sequence>
<dbReference type="Proteomes" id="UP001141552">
    <property type="component" value="Unassembled WGS sequence"/>
</dbReference>